<gene>
    <name evidence="1" type="ORF">Patl1_34166</name>
</gene>
<evidence type="ECO:0000313" key="1">
    <source>
        <dbReference type="EMBL" id="KAJ0076258.1"/>
    </source>
</evidence>
<keyword evidence="2" id="KW-1185">Reference proteome</keyword>
<sequence>MFDAMRSKFYKKSKSLLKLSKTRLETAKKKRFAVYQYLKNDLAELLRNGLDLNAYGRVEGFLAEQNMAFCYEHLQQCISTIYNQLSNMENQRECPSECREAVATLMHAAARFADLPEVRELRTVFTERYGSSLENFVSKEFVARLSPEAPSQERKIQIIGGSSTRILHSMGSSDKPAHRTLHDTDNDGYNKHKKKDDALPVRDSRDGAKKMNDVRVQDVPTSNRKKDAPYERYNVPSSREDNDNDGYNKHKKKDDALPVMDSRDDGKKVSDVRGNDVPTSNRRKDALYERYNLPSSSEDEVVSNHRRRDSSTSQDSQRTGSSSVGSSVSEDEIDSRKPVRYGLIRPPYVKQSNAKIGTEEPLRSNDHVNAEQTNYKDPPYVKSNSKLPPGREVAGNNLKPPPGRERAGIGMAHKISPRLQSILNDGGNLSDEEEKKMDQLLMHYSKKKTYPPEGQDIDDTYGAARQRISRGNHQQGLHLCHPEQNSIDEAAKKHGRANSLQPEMLAGHVHPKLPDYDDLAARLAALRGR</sequence>
<dbReference type="Proteomes" id="UP001164250">
    <property type="component" value="Chromosome 15"/>
</dbReference>
<accession>A0ACC0ZWC4</accession>
<evidence type="ECO:0000313" key="2">
    <source>
        <dbReference type="Proteomes" id="UP001164250"/>
    </source>
</evidence>
<protein>
    <submittedName>
        <fullName evidence="1">Uncharacterized protein</fullName>
    </submittedName>
</protein>
<reference evidence="2" key="1">
    <citation type="journal article" date="2023" name="G3 (Bethesda)">
        <title>Genome assembly and association tests identify interacting loci associated with vigor, precocity, and sex in interspecific pistachio rootstocks.</title>
        <authorList>
            <person name="Palmer W."/>
            <person name="Jacygrad E."/>
            <person name="Sagayaradj S."/>
            <person name="Cavanaugh K."/>
            <person name="Han R."/>
            <person name="Bertier L."/>
            <person name="Beede B."/>
            <person name="Kafkas S."/>
            <person name="Golino D."/>
            <person name="Preece J."/>
            <person name="Michelmore R."/>
        </authorList>
    </citation>
    <scope>NUCLEOTIDE SEQUENCE [LARGE SCALE GENOMIC DNA]</scope>
</reference>
<name>A0ACC0ZWC4_9ROSI</name>
<proteinExistence type="predicted"/>
<dbReference type="EMBL" id="CM047910">
    <property type="protein sequence ID" value="KAJ0076258.1"/>
    <property type="molecule type" value="Genomic_DNA"/>
</dbReference>
<organism evidence="1 2">
    <name type="scientific">Pistacia atlantica</name>
    <dbReference type="NCBI Taxonomy" id="434234"/>
    <lineage>
        <taxon>Eukaryota</taxon>
        <taxon>Viridiplantae</taxon>
        <taxon>Streptophyta</taxon>
        <taxon>Embryophyta</taxon>
        <taxon>Tracheophyta</taxon>
        <taxon>Spermatophyta</taxon>
        <taxon>Magnoliopsida</taxon>
        <taxon>eudicotyledons</taxon>
        <taxon>Gunneridae</taxon>
        <taxon>Pentapetalae</taxon>
        <taxon>rosids</taxon>
        <taxon>malvids</taxon>
        <taxon>Sapindales</taxon>
        <taxon>Anacardiaceae</taxon>
        <taxon>Pistacia</taxon>
    </lineage>
</organism>
<comment type="caution">
    <text evidence="1">The sequence shown here is derived from an EMBL/GenBank/DDBJ whole genome shotgun (WGS) entry which is preliminary data.</text>
</comment>